<keyword evidence="2" id="KW-1185">Reference proteome</keyword>
<name>A0ABS8V637_DATST</name>
<evidence type="ECO:0000313" key="2">
    <source>
        <dbReference type="Proteomes" id="UP000823775"/>
    </source>
</evidence>
<dbReference type="Proteomes" id="UP000823775">
    <property type="component" value="Unassembled WGS sequence"/>
</dbReference>
<comment type="caution">
    <text evidence="1">The sequence shown here is derived from an EMBL/GenBank/DDBJ whole genome shotgun (WGS) entry which is preliminary data.</text>
</comment>
<accession>A0ABS8V637</accession>
<gene>
    <name evidence="1" type="ORF">HAX54_027917</name>
</gene>
<sequence>VSIENPVAPVNLQLEKTIEGERAKIAHLVEEARLVEAARKVEDVNFVAISTERNRQNSLHHHGCSAIWNSLFKGEFEQEEVGYTGAIVPSLLPVNAKFD</sequence>
<protein>
    <submittedName>
        <fullName evidence="1">Uncharacterized protein</fullName>
    </submittedName>
</protein>
<proteinExistence type="predicted"/>
<feature type="non-terminal residue" evidence="1">
    <location>
        <position position="99"/>
    </location>
</feature>
<evidence type="ECO:0000313" key="1">
    <source>
        <dbReference type="EMBL" id="MCD9641619.1"/>
    </source>
</evidence>
<feature type="non-terminal residue" evidence="1">
    <location>
        <position position="1"/>
    </location>
</feature>
<organism evidence="1 2">
    <name type="scientific">Datura stramonium</name>
    <name type="common">Jimsonweed</name>
    <name type="synonym">Common thornapple</name>
    <dbReference type="NCBI Taxonomy" id="4076"/>
    <lineage>
        <taxon>Eukaryota</taxon>
        <taxon>Viridiplantae</taxon>
        <taxon>Streptophyta</taxon>
        <taxon>Embryophyta</taxon>
        <taxon>Tracheophyta</taxon>
        <taxon>Spermatophyta</taxon>
        <taxon>Magnoliopsida</taxon>
        <taxon>eudicotyledons</taxon>
        <taxon>Gunneridae</taxon>
        <taxon>Pentapetalae</taxon>
        <taxon>asterids</taxon>
        <taxon>lamiids</taxon>
        <taxon>Solanales</taxon>
        <taxon>Solanaceae</taxon>
        <taxon>Solanoideae</taxon>
        <taxon>Datureae</taxon>
        <taxon>Datura</taxon>
    </lineage>
</organism>
<reference evidence="1 2" key="1">
    <citation type="journal article" date="2021" name="BMC Genomics">
        <title>Datura genome reveals duplications of psychoactive alkaloid biosynthetic genes and high mutation rate following tissue culture.</title>
        <authorList>
            <person name="Rajewski A."/>
            <person name="Carter-House D."/>
            <person name="Stajich J."/>
            <person name="Litt A."/>
        </authorList>
    </citation>
    <scope>NUCLEOTIDE SEQUENCE [LARGE SCALE GENOMIC DNA]</scope>
    <source>
        <strain evidence="1">AR-01</strain>
    </source>
</reference>
<dbReference type="EMBL" id="JACEIK010003407">
    <property type="protein sequence ID" value="MCD9641619.1"/>
    <property type="molecule type" value="Genomic_DNA"/>
</dbReference>